<feature type="non-terminal residue" evidence="3">
    <location>
        <position position="1"/>
    </location>
</feature>
<sequence length="345" mass="40296">EHFQRWVSKPPLHFGELTSFTGGLLFPDKGYKPQSITMQSYTGLYTPSLQLAKPIPDNIQLEGDREFDTTHNATYRKIDGSYRMKPHTCHDKTRPRRQHVFQGVSQTQQDFPGFQGKQPCPPKPIEPPLSTLDWKFNNKQSFTTENRTIFQGHDVREHPVAKSCKMADHEYRLPSEKMAAETSQKRDYQPIDTNTLRDVNKQILATRSEPLVEANFDGKTMNNQFFQKWNVQPRIRYGYFHDHKPYLPRRDDFNAQSITKTSFVMPTSVNPSQQLCRPEERSMFNNEQMNFKTEYQEEFQKRQAHLCPAQVYLMQKKIQQLQQKNQHSSEAHVAHMTSSNAEVVA</sequence>
<evidence type="ECO:0000313" key="3">
    <source>
        <dbReference type="EMBL" id="CEK63987.1"/>
    </source>
</evidence>
<organism evidence="3">
    <name type="scientific">Arion vulgaris</name>
    <dbReference type="NCBI Taxonomy" id="1028688"/>
    <lineage>
        <taxon>Eukaryota</taxon>
        <taxon>Metazoa</taxon>
        <taxon>Spiralia</taxon>
        <taxon>Lophotrochozoa</taxon>
        <taxon>Mollusca</taxon>
        <taxon>Gastropoda</taxon>
        <taxon>Heterobranchia</taxon>
        <taxon>Euthyneura</taxon>
        <taxon>Panpulmonata</taxon>
        <taxon>Eupulmonata</taxon>
        <taxon>Stylommatophora</taxon>
        <taxon>Helicina</taxon>
        <taxon>Arionoidea</taxon>
        <taxon>Arionidae</taxon>
        <taxon>Arion</taxon>
    </lineage>
</organism>
<evidence type="ECO:0000256" key="2">
    <source>
        <dbReference type="SAM" id="MobiDB-lite"/>
    </source>
</evidence>
<dbReference type="GO" id="GO:0008017">
    <property type="term" value="F:microtubule binding"/>
    <property type="evidence" value="ECO:0007669"/>
    <property type="project" value="InterPro"/>
</dbReference>
<dbReference type="GO" id="GO:0005856">
    <property type="term" value="C:cytoskeleton"/>
    <property type="evidence" value="ECO:0007669"/>
    <property type="project" value="TreeGrafter"/>
</dbReference>
<gene>
    <name evidence="3" type="primary">ORF50260</name>
</gene>
<protein>
    <submittedName>
        <fullName evidence="3">Uncharacterized protein</fullName>
    </submittedName>
</protein>
<dbReference type="PANTHER" id="PTHR31516">
    <property type="entry name" value="STABILIZER OF AXONEMAL MICROTUBULES 2"/>
    <property type="match status" value="1"/>
</dbReference>
<evidence type="ECO:0000256" key="1">
    <source>
        <dbReference type="ARBA" id="ARBA00008738"/>
    </source>
</evidence>
<feature type="compositionally biased region" description="Polar residues" evidence="2">
    <location>
        <begin position="336"/>
        <end position="345"/>
    </location>
</feature>
<dbReference type="PANTHER" id="PTHR31516:SF18">
    <property type="entry name" value="TRANSLATION INITIATION FACTOR IF-2"/>
    <property type="match status" value="1"/>
</dbReference>
<dbReference type="AlphaFoldDB" id="A0A0B6Z6K1"/>
<accession>A0A0B6Z6K1</accession>
<comment type="similarity">
    <text evidence="1">Belongs to the FAM154 family.</text>
</comment>
<reference evidence="3" key="1">
    <citation type="submission" date="2014-12" db="EMBL/GenBank/DDBJ databases">
        <title>Insight into the proteome of Arion vulgaris.</title>
        <authorList>
            <person name="Aradska J."/>
            <person name="Bulat T."/>
            <person name="Smidak R."/>
            <person name="Sarate P."/>
            <person name="Gangsoo J."/>
            <person name="Sialana F."/>
            <person name="Bilban M."/>
            <person name="Lubec G."/>
        </authorList>
    </citation>
    <scope>NUCLEOTIDE SEQUENCE</scope>
    <source>
        <tissue evidence="3">Skin</tissue>
    </source>
</reference>
<name>A0A0B6Z6K1_9EUPU</name>
<proteinExistence type="inferred from homology"/>
<dbReference type="EMBL" id="HACG01017122">
    <property type="protein sequence ID" value="CEK63987.1"/>
    <property type="molecule type" value="Transcribed_RNA"/>
</dbReference>
<feature type="region of interest" description="Disordered" evidence="2">
    <location>
        <begin position="323"/>
        <end position="345"/>
    </location>
</feature>
<dbReference type="InterPro" id="IPR033336">
    <property type="entry name" value="SAXO1/2"/>
</dbReference>